<dbReference type="PRINTS" id="PR00131">
    <property type="entry name" value="GLHYDRLASE1"/>
</dbReference>
<evidence type="ECO:0000256" key="4">
    <source>
        <dbReference type="ARBA" id="ARBA00022801"/>
    </source>
</evidence>
<dbReference type="SUPFAM" id="SSF51445">
    <property type="entry name" value="(Trans)glycosidases"/>
    <property type="match status" value="1"/>
</dbReference>
<dbReference type="PROSITE" id="PS00653">
    <property type="entry name" value="GLYCOSYL_HYDROL_F1_2"/>
    <property type="match status" value="1"/>
</dbReference>
<keyword evidence="14" id="KW-1185">Reference proteome</keyword>
<sequence length="584" mass="63868">MPWRRPATASLCSRPVVAVSQRPAAIVLECGAGDRGARDHLDGRRSDLLLDGERLPRLWRRLRRPGLRVDGTDAGGETRKCVESLRRSATDTGVRTMTDPQPVPNPRTPETEQPPRTFDGFTFGSATAAYQIEGGAAEGGRTPSIWDTYSHTPGVTEFGDTGDVADDHYHRWPEDVGHIARLGLDAYRLSISWSRVQPGGSGPLNPEGVQFYVDLLDALSAAGVEPVVTLYHWDLPQELEDAGGWPARETAVAFARYARLMAGALGTRVHTWTTLNEPWCSAYLGYASGVHAPGRTEPAAALAAVHHLNLAHGLAVAEIRDVLGADARVSVTLNFHVVRPQDPASQADRDAVGQIEALANGAFTGPMLEGAYPERLLTDTAAVSNFSFVRDGDLALIHQPLTVLGVNYYSTTMVRHSPAGDATSDNSGHRESAHTPWVGADRVAFVREPGPYTAMGWNIAPDALTGLLLDLSRRYPDLPTMVTENGAAFEDTVSPDGRVRDVRRVGYLHDHVAAVAAAREAGADVRGYFAWSLLDNFEWAWGYERRFGIIRVDYDTLERTWKDSARWYQRLLARRELPAVDDVD</sequence>
<dbReference type="EMBL" id="RHPJ01000005">
    <property type="protein sequence ID" value="TGO03868.1"/>
    <property type="molecule type" value="Genomic_DNA"/>
</dbReference>
<dbReference type="GO" id="GO:0030245">
    <property type="term" value="P:cellulose catabolic process"/>
    <property type="evidence" value="ECO:0007669"/>
    <property type="project" value="UniProtKB-KW"/>
</dbReference>
<reference evidence="13 14" key="1">
    <citation type="submission" date="2018-11" db="EMBL/GenBank/DDBJ databases">
        <title>Complete genome sequencing of the Actinobacteria Serinibacter sp. K3-2.</title>
        <authorList>
            <person name="Rakitin A.L."/>
            <person name="Beletsky A.V."/>
            <person name="Mardanov A.V."/>
            <person name="Ravin N.V."/>
            <person name="Gromova A.S."/>
            <person name="Filippova S.N."/>
            <person name="Gal'Chenko V.F."/>
        </authorList>
    </citation>
    <scope>NUCLEOTIDE SEQUENCE [LARGE SCALE GENOMIC DNA]</scope>
    <source>
        <strain evidence="13 14">K3-2</strain>
    </source>
</reference>
<evidence type="ECO:0000313" key="14">
    <source>
        <dbReference type="Proteomes" id="UP000297318"/>
    </source>
</evidence>
<protein>
    <recommendedName>
        <fullName evidence="3 11">Beta-glucosidase</fullName>
        <ecNumber evidence="3 11">3.2.1.21</ecNumber>
    </recommendedName>
</protein>
<comment type="caution">
    <text evidence="13">The sequence shown here is derived from an EMBL/GenBank/DDBJ whole genome shotgun (WGS) entry which is preliminary data.</text>
</comment>
<feature type="binding site" evidence="10">
    <location>
        <position position="276"/>
    </location>
    <ligand>
        <name>substrate</name>
    </ligand>
</feature>
<dbReference type="AlphaFoldDB" id="A0A4Z1DYG4"/>
<feature type="binding site" evidence="10">
    <location>
        <position position="131"/>
    </location>
    <ligand>
        <name>substrate</name>
    </ligand>
</feature>
<evidence type="ECO:0000313" key="13">
    <source>
        <dbReference type="EMBL" id="TGO03868.1"/>
    </source>
</evidence>
<gene>
    <name evidence="13" type="ORF">SERN_2880</name>
</gene>
<evidence type="ECO:0000256" key="8">
    <source>
        <dbReference type="ARBA" id="ARBA00023326"/>
    </source>
</evidence>
<evidence type="ECO:0000256" key="2">
    <source>
        <dbReference type="ARBA" id="ARBA00010838"/>
    </source>
</evidence>
<dbReference type="Proteomes" id="UP000297318">
    <property type="component" value="Unassembled WGS sequence"/>
</dbReference>
<dbReference type="GO" id="GO:0008422">
    <property type="term" value="F:beta-glucosidase activity"/>
    <property type="evidence" value="ECO:0007669"/>
    <property type="project" value="UniProtKB-EC"/>
</dbReference>
<dbReference type="GO" id="GO:0005829">
    <property type="term" value="C:cytosol"/>
    <property type="evidence" value="ECO:0007669"/>
    <property type="project" value="TreeGrafter"/>
</dbReference>
<dbReference type="Pfam" id="PF00232">
    <property type="entry name" value="Glyco_hydro_1"/>
    <property type="match status" value="1"/>
</dbReference>
<keyword evidence="7 11" id="KW-0326">Glycosidase</keyword>
<evidence type="ECO:0000256" key="9">
    <source>
        <dbReference type="PIRSR" id="PIRSR617736-1"/>
    </source>
</evidence>
<feature type="active site" description="Nucleophile" evidence="9">
    <location>
        <position position="484"/>
    </location>
</feature>
<comment type="similarity">
    <text evidence="2 11">Belongs to the glycosyl hydrolase 1 family.</text>
</comment>
<dbReference type="EC" id="3.2.1.21" evidence="3 11"/>
<comment type="catalytic activity">
    <reaction evidence="1 11">
        <text>Hydrolysis of terminal, non-reducing beta-D-glucosyl residues with release of beta-D-glucose.</text>
        <dbReference type="EC" id="3.2.1.21"/>
    </reaction>
</comment>
<feature type="binding site" evidence="10">
    <location>
        <position position="531"/>
    </location>
    <ligand>
        <name>substrate</name>
    </ligand>
</feature>
<dbReference type="NCBIfam" id="TIGR03356">
    <property type="entry name" value="BGL"/>
    <property type="match status" value="1"/>
</dbReference>
<feature type="active site" description="Proton donor" evidence="9">
    <location>
        <position position="277"/>
    </location>
</feature>
<dbReference type="InterPro" id="IPR017736">
    <property type="entry name" value="Glyco_hydro_1_beta-glucosidase"/>
</dbReference>
<name>A0A4Z1DYG4_9MICO</name>
<evidence type="ECO:0000256" key="7">
    <source>
        <dbReference type="ARBA" id="ARBA00023295"/>
    </source>
</evidence>
<dbReference type="InterPro" id="IPR001360">
    <property type="entry name" value="Glyco_hydro_1"/>
</dbReference>
<keyword evidence="5" id="KW-0136">Cellulose degradation</keyword>
<evidence type="ECO:0000256" key="12">
    <source>
        <dbReference type="SAM" id="MobiDB-lite"/>
    </source>
</evidence>
<keyword evidence="8" id="KW-0624">Polysaccharide degradation</keyword>
<evidence type="ECO:0000256" key="5">
    <source>
        <dbReference type="ARBA" id="ARBA00023001"/>
    </source>
</evidence>
<keyword evidence="6" id="KW-0119">Carbohydrate metabolism</keyword>
<feature type="binding site" evidence="10">
    <location>
        <position position="409"/>
    </location>
    <ligand>
        <name>substrate</name>
    </ligand>
</feature>
<dbReference type="FunFam" id="3.20.20.80:FF:000004">
    <property type="entry name" value="Beta-glucosidase 6-phospho-beta-glucosidase"/>
    <property type="match status" value="1"/>
</dbReference>
<evidence type="ECO:0000256" key="10">
    <source>
        <dbReference type="PIRSR" id="PIRSR617736-2"/>
    </source>
</evidence>
<feature type="binding site" evidence="10">
    <location>
        <begin position="538"/>
        <end position="539"/>
    </location>
    <ligand>
        <name>substrate</name>
    </ligand>
</feature>
<feature type="compositionally biased region" description="Polar residues" evidence="12">
    <location>
        <begin position="90"/>
        <end position="99"/>
    </location>
</feature>
<proteinExistence type="inferred from homology"/>
<accession>A0A4Z1DYG4</accession>
<dbReference type="Gene3D" id="3.20.20.80">
    <property type="entry name" value="Glycosidases"/>
    <property type="match status" value="1"/>
</dbReference>
<dbReference type="InterPro" id="IPR017853">
    <property type="entry name" value="GH"/>
</dbReference>
<feature type="binding site" evidence="10">
    <location>
        <position position="232"/>
    </location>
    <ligand>
        <name>substrate</name>
    </ligand>
</feature>
<dbReference type="InterPro" id="IPR033132">
    <property type="entry name" value="GH_1_N_CS"/>
</dbReference>
<dbReference type="PANTHER" id="PTHR10353">
    <property type="entry name" value="GLYCOSYL HYDROLASE"/>
    <property type="match status" value="1"/>
</dbReference>
<feature type="region of interest" description="Disordered" evidence="12">
    <location>
        <begin position="84"/>
        <end position="116"/>
    </location>
</feature>
<evidence type="ECO:0000256" key="3">
    <source>
        <dbReference type="ARBA" id="ARBA00012744"/>
    </source>
</evidence>
<organism evidence="13 14">
    <name type="scientific">Serinibacter arcticus</name>
    <dbReference type="NCBI Taxonomy" id="1655435"/>
    <lineage>
        <taxon>Bacteria</taxon>
        <taxon>Bacillati</taxon>
        <taxon>Actinomycetota</taxon>
        <taxon>Actinomycetes</taxon>
        <taxon>Micrococcales</taxon>
        <taxon>Beutenbergiaceae</taxon>
        <taxon>Serinibacter</taxon>
    </lineage>
</organism>
<evidence type="ECO:0000256" key="1">
    <source>
        <dbReference type="ARBA" id="ARBA00000448"/>
    </source>
</evidence>
<keyword evidence="4 11" id="KW-0378">Hydrolase</keyword>
<dbReference type="PANTHER" id="PTHR10353:SF36">
    <property type="entry name" value="LP05116P"/>
    <property type="match status" value="1"/>
</dbReference>
<evidence type="ECO:0000256" key="11">
    <source>
        <dbReference type="RuleBase" id="RU361175"/>
    </source>
</evidence>
<evidence type="ECO:0000256" key="6">
    <source>
        <dbReference type="ARBA" id="ARBA00023277"/>
    </source>
</evidence>